<dbReference type="InterPro" id="IPR023335">
    <property type="entry name" value="ATP12_ortho_dom_sf"/>
</dbReference>
<evidence type="ECO:0000256" key="5">
    <source>
        <dbReference type="ARBA" id="ARBA00023186"/>
    </source>
</evidence>
<proteinExistence type="inferred from homology"/>
<dbReference type="Gene3D" id="1.10.3580.10">
    <property type="entry name" value="ATP12 ATPase"/>
    <property type="match status" value="1"/>
</dbReference>
<name>A0ABP0EJ88_9ASCO</name>
<evidence type="ECO:0000256" key="3">
    <source>
        <dbReference type="ARBA" id="ARBA00022946"/>
    </source>
</evidence>
<dbReference type="SUPFAM" id="SSF160909">
    <property type="entry name" value="ATP12-like"/>
    <property type="match status" value="1"/>
</dbReference>
<keyword evidence="5" id="KW-0143">Chaperone</keyword>
<dbReference type="Pfam" id="PF07542">
    <property type="entry name" value="ATP12"/>
    <property type="match status" value="1"/>
</dbReference>
<dbReference type="InterPro" id="IPR042272">
    <property type="entry name" value="ATP12_ATP_synth-F1-assembly_N"/>
</dbReference>
<sequence>MLRNSMLRASALSSRRFVASYAVRSLATKAAASPALSTLSAQPIGQDKTIEHNIKSETNRLSKTLTKFWEKVDTFHNPETGKYEVQLDGKPLKTPLGFPMALPPQKKAMAHLVAHEWANLPDLKVKTNALPLTSVVARAIDLETVYTQNLPNSDEIATKIGNLEDVRLNILRYLDTDTCLIFTFTEEYEGKLRVKQDELYFPLIEEYNDFFTAYGHKHNLLEDGYKIELSYLDCETQGLRGNRQTITTQTVVLHWLEQLNMYDLVALEKAILMSKSFLCGATILRSNVSNETDMKELYQVNKNDPSEYYFKTIDEVVELGNLETIFQTAEWGEVEDTHDVDKVDWLRNLTSAALLCH</sequence>
<dbReference type="Gene3D" id="3.30.2180.10">
    <property type="entry name" value="ATP12-like"/>
    <property type="match status" value="1"/>
</dbReference>
<protein>
    <submittedName>
        <fullName evidence="6">Protein Atp12p, mitochondrial</fullName>
    </submittedName>
</protein>
<reference evidence="6 7" key="1">
    <citation type="submission" date="2024-01" db="EMBL/GenBank/DDBJ databases">
        <authorList>
            <consortium name="Genoscope - CEA"/>
            <person name="William W."/>
        </authorList>
    </citation>
    <scope>NUCLEOTIDE SEQUENCE [LARGE SCALE GENOMIC DNA]</scope>
    <source>
        <strain evidence="6 7">29B2s-10</strain>
    </source>
</reference>
<keyword evidence="3" id="KW-0809">Transit peptide</keyword>
<evidence type="ECO:0000313" key="7">
    <source>
        <dbReference type="Proteomes" id="UP001497600"/>
    </source>
</evidence>
<gene>
    <name evidence="6" type="primary">ATP12</name>
    <name evidence="6" type="ORF">CAAN4_G19152</name>
</gene>
<dbReference type="InterPro" id="IPR011419">
    <property type="entry name" value="ATP12_ATP_synth-F1-assembly"/>
</dbReference>
<dbReference type="PANTHER" id="PTHR21013">
    <property type="entry name" value="ATP SYNTHASE MITOCHONDRIAL F1 COMPLEX ASSEMBLY FACTOR 2/ATP12 PROTEIN, MITOCHONDRIAL PRECURSOR"/>
    <property type="match status" value="1"/>
</dbReference>
<dbReference type="PANTHER" id="PTHR21013:SF10">
    <property type="entry name" value="ATP SYNTHASE MITOCHONDRIAL F1 COMPLEX ASSEMBLY FACTOR 2"/>
    <property type="match status" value="1"/>
</dbReference>
<evidence type="ECO:0000313" key="6">
    <source>
        <dbReference type="EMBL" id="CAK7919592.1"/>
    </source>
</evidence>
<organism evidence="6 7">
    <name type="scientific">[Candida] anglica</name>
    <dbReference type="NCBI Taxonomy" id="148631"/>
    <lineage>
        <taxon>Eukaryota</taxon>
        <taxon>Fungi</taxon>
        <taxon>Dikarya</taxon>
        <taxon>Ascomycota</taxon>
        <taxon>Saccharomycotina</taxon>
        <taxon>Pichiomycetes</taxon>
        <taxon>Debaryomycetaceae</taxon>
        <taxon>Kurtzmaniella</taxon>
    </lineage>
</organism>
<evidence type="ECO:0000256" key="2">
    <source>
        <dbReference type="ARBA" id="ARBA00008231"/>
    </source>
</evidence>
<comment type="subcellular location">
    <subcellularLocation>
        <location evidence="1">Mitochondrion</location>
    </subcellularLocation>
</comment>
<evidence type="ECO:0000256" key="1">
    <source>
        <dbReference type="ARBA" id="ARBA00004173"/>
    </source>
</evidence>
<accession>A0ABP0EJ88</accession>
<dbReference type="Proteomes" id="UP001497600">
    <property type="component" value="Chromosome G"/>
</dbReference>
<comment type="similarity">
    <text evidence="2">Belongs to the ATP12 family.</text>
</comment>
<dbReference type="EMBL" id="OZ004259">
    <property type="protein sequence ID" value="CAK7919592.1"/>
    <property type="molecule type" value="Genomic_DNA"/>
</dbReference>
<keyword evidence="7" id="KW-1185">Reference proteome</keyword>
<evidence type="ECO:0000256" key="4">
    <source>
        <dbReference type="ARBA" id="ARBA00023128"/>
    </source>
</evidence>
<keyword evidence="4" id="KW-0496">Mitochondrion</keyword>